<dbReference type="SMART" id="SM00448">
    <property type="entry name" value="REC"/>
    <property type="match status" value="1"/>
</dbReference>
<reference evidence="4 5" key="2">
    <citation type="submission" date="2018-03" db="EMBL/GenBank/DDBJ databases">
        <title>Draft genome of Pseudomonas putida strain KH-21-114.</title>
        <authorList>
            <person name="Yoshizawa S."/>
            <person name="Khan N.H."/>
            <person name="Nishimura M."/>
            <person name="Chiura H.X."/>
            <person name="Ogura Y."/>
            <person name="Hayashi T."/>
            <person name="Kogure K."/>
        </authorList>
    </citation>
    <scope>NUCLEOTIDE SEQUENCE [LARGE SCALE GENOMIC DNA]</scope>
    <source>
        <strain evidence="4 5">KH-21-114</strain>
    </source>
</reference>
<protein>
    <submittedName>
        <fullName evidence="4">Two-component system response regulator</fullName>
    </submittedName>
</protein>
<evidence type="ECO:0000256" key="1">
    <source>
        <dbReference type="ARBA" id="ARBA00022553"/>
    </source>
</evidence>
<dbReference type="GO" id="GO:0000160">
    <property type="term" value="P:phosphorelay signal transduction system"/>
    <property type="evidence" value="ECO:0007669"/>
    <property type="project" value="InterPro"/>
</dbReference>
<dbReference type="OrthoDB" id="9782655at2"/>
<reference evidence="4 5" key="1">
    <citation type="submission" date="2016-08" db="EMBL/GenBank/DDBJ databases">
        <authorList>
            <person name="Seilhamer J.J."/>
        </authorList>
    </citation>
    <scope>NUCLEOTIDE SEQUENCE [LARGE SCALE GENOMIC DNA]</scope>
    <source>
        <strain evidence="4 5">KH-21-114</strain>
    </source>
</reference>
<keyword evidence="1 2" id="KW-0597">Phosphoprotein</keyword>
<sequence>MCIVDDDASVRKSLGNLLRSAGFECLAFAAGEVFLASGQSREAGCVLLDLKMPGMSGLEVQRELARRGWRLPVIGMSAHWDEGAVQAALANGAQSCLGKPFSEEVLLKVVEAALAAE</sequence>
<evidence type="ECO:0000313" key="4">
    <source>
        <dbReference type="EMBL" id="POG05062.1"/>
    </source>
</evidence>
<dbReference type="PANTHER" id="PTHR44591">
    <property type="entry name" value="STRESS RESPONSE REGULATOR PROTEIN 1"/>
    <property type="match status" value="1"/>
</dbReference>
<dbReference type="InterPro" id="IPR001789">
    <property type="entry name" value="Sig_transdc_resp-reg_receiver"/>
</dbReference>
<dbReference type="Proteomes" id="UP000237230">
    <property type="component" value="Unassembled WGS sequence"/>
</dbReference>
<dbReference type="Gene3D" id="3.40.50.2300">
    <property type="match status" value="1"/>
</dbReference>
<accession>A0A2S3WUF5</accession>
<gene>
    <name evidence="4" type="ORF">BGP84_19405</name>
</gene>
<evidence type="ECO:0000313" key="5">
    <source>
        <dbReference type="Proteomes" id="UP000237230"/>
    </source>
</evidence>
<organism evidence="4 5">
    <name type="scientific">Pseudomonas putida</name>
    <name type="common">Arthrobacter siderocapsulatus</name>
    <dbReference type="NCBI Taxonomy" id="303"/>
    <lineage>
        <taxon>Bacteria</taxon>
        <taxon>Pseudomonadati</taxon>
        <taxon>Pseudomonadota</taxon>
        <taxon>Gammaproteobacteria</taxon>
        <taxon>Pseudomonadales</taxon>
        <taxon>Pseudomonadaceae</taxon>
        <taxon>Pseudomonas</taxon>
    </lineage>
</organism>
<dbReference type="Pfam" id="PF00072">
    <property type="entry name" value="Response_reg"/>
    <property type="match status" value="1"/>
</dbReference>
<dbReference type="AlphaFoldDB" id="A0A2S3WUF5"/>
<feature type="domain" description="Response regulatory" evidence="3">
    <location>
        <begin position="1"/>
        <end position="114"/>
    </location>
</feature>
<dbReference type="PANTHER" id="PTHR44591:SF25">
    <property type="entry name" value="CHEMOTAXIS TWO-COMPONENT RESPONSE REGULATOR"/>
    <property type="match status" value="1"/>
</dbReference>
<dbReference type="InterPro" id="IPR011006">
    <property type="entry name" value="CheY-like_superfamily"/>
</dbReference>
<dbReference type="EMBL" id="MINH01000021">
    <property type="protein sequence ID" value="POG05062.1"/>
    <property type="molecule type" value="Genomic_DNA"/>
</dbReference>
<proteinExistence type="predicted"/>
<dbReference type="InterPro" id="IPR050595">
    <property type="entry name" value="Bact_response_regulator"/>
</dbReference>
<dbReference type="PROSITE" id="PS50110">
    <property type="entry name" value="RESPONSE_REGULATORY"/>
    <property type="match status" value="1"/>
</dbReference>
<dbReference type="SUPFAM" id="SSF52172">
    <property type="entry name" value="CheY-like"/>
    <property type="match status" value="1"/>
</dbReference>
<comment type="caution">
    <text evidence="4">The sequence shown here is derived from an EMBL/GenBank/DDBJ whole genome shotgun (WGS) entry which is preliminary data.</text>
</comment>
<evidence type="ECO:0000259" key="3">
    <source>
        <dbReference type="PROSITE" id="PS50110"/>
    </source>
</evidence>
<name>A0A2S3WUF5_PSEPU</name>
<feature type="modified residue" description="4-aspartylphosphate" evidence="2">
    <location>
        <position position="49"/>
    </location>
</feature>
<evidence type="ECO:0000256" key="2">
    <source>
        <dbReference type="PROSITE-ProRule" id="PRU00169"/>
    </source>
</evidence>